<gene>
    <name evidence="2" type="ORF">HJG54_17810</name>
</gene>
<name>A0AA97AJ45_9CYAN</name>
<reference evidence="2" key="1">
    <citation type="submission" date="2020-05" db="EMBL/GenBank/DDBJ databases">
        <authorList>
            <person name="Zhu T."/>
            <person name="Keshari N."/>
            <person name="Lu X."/>
        </authorList>
    </citation>
    <scope>NUCLEOTIDE SEQUENCE</scope>
    <source>
        <strain evidence="2">NK1-12</strain>
    </source>
</reference>
<accession>A0AA97AJ45</accession>
<dbReference type="EMBL" id="CP053586">
    <property type="protein sequence ID" value="WNZ24526.1"/>
    <property type="molecule type" value="Genomic_DNA"/>
</dbReference>
<dbReference type="RefSeq" id="WP_316430365.1">
    <property type="nucleotide sequence ID" value="NZ_CP053586.1"/>
</dbReference>
<proteinExistence type="predicted"/>
<evidence type="ECO:0000256" key="1">
    <source>
        <dbReference type="SAM" id="MobiDB-lite"/>
    </source>
</evidence>
<feature type="compositionally biased region" description="Basic and acidic residues" evidence="1">
    <location>
        <begin position="224"/>
        <end position="234"/>
    </location>
</feature>
<organism evidence="2">
    <name type="scientific">Leptolyngbya sp. NK1-12</name>
    <dbReference type="NCBI Taxonomy" id="2547451"/>
    <lineage>
        <taxon>Bacteria</taxon>
        <taxon>Bacillati</taxon>
        <taxon>Cyanobacteriota</taxon>
        <taxon>Cyanophyceae</taxon>
        <taxon>Leptolyngbyales</taxon>
        <taxon>Leptolyngbyaceae</taxon>
        <taxon>Leptolyngbya group</taxon>
        <taxon>Leptolyngbya</taxon>
    </lineage>
</organism>
<evidence type="ECO:0000313" key="2">
    <source>
        <dbReference type="EMBL" id="WNZ24526.1"/>
    </source>
</evidence>
<dbReference type="AlphaFoldDB" id="A0AA97AJ45"/>
<sequence>MIHYVTRLLSFHPHTLEVISSTLRLPTISQLIFPAKLLTGMDSRILLGSAKQFNLSIVPNEFFKETSIQFSLYAENGIELYMGISTENTLDLITPNVVGLKFTSEHIQAGSISLEILKSLFLETVPNFQVHHGSVYDQQTTRRLQQLTRRYLKDSKHRCYPLELHWINYFGGPMLNLLGRGRFSNLHTCSEMYKLHDGIMVILQAEPYDESNPDHRSRQAQAEQEMRFDELLES</sequence>
<feature type="region of interest" description="Disordered" evidence="1">
    <location>
        <begin position="209"/>
        <end position="234"/>
    </location>
</feature>
<protein>
    <submittedName>
        <fullName evidence="2">Uncharacterized protein</fullName>
    </submittedName>
</protein>